<name>A0A109KJQ6_PSEFL</name>
<proteinExistence type="predicted"/>
<sequence length="61" mass="6742">MFLALSVSVTVFNPSSVFWAPLKTLMPEAEAAILKPATTVEAMMFFPVIALSRKDLLVRED</sequence>
<dbReference type="PATRIC" id="fig|294.195.peg.5525"/>
<comment type="caution">
    <text evidence="1">The sequence shown here is derived from an EMBL/GenBank/DDBJ whole genome shotgun (WGS) entry which is preliminary data.</text>
</comment>
<dbReference type="AlphaFoldDB" id="A0A109KJQ6"/>
<organism evidence="1 3">
    <name type="scientific">Pseudomonas fluorescens</name>
    <dbReference type="NCBI Taxonomy" id="294"/>
    <lineage>
        <taxon>Bacteria</taxon>
        <taxon>Pseudomonadati</taxon>
        <taxon>Pseudomonadota</taxon>
        <taxon>Gammaproteobacteria</taxon>
        <taxon>Pseudomonadales</taxon>
        <taxon>Pseudomonadaceae</taxon>
        <taxon>Pseudomonas</taxon>
    </lineage>
</organism>
<dbReference type="Proteomes" id="UP000063434">
    <property type="component" value="Unassembled WGS sequence"/>
</dbReference>
<gene>
    <name evidence="1" type="ORF">PFL603g_05166</name>
    <name evidence="2" type="ORF">PFL603g_05501</name>
</gene>
<dbReference type="EMBL" id="LCYC01000062">
    <property type="protein sequence ID" value="KWV70488.1"/>
    <property type="molecule type" value="Genomic_DNA"/>
</dbReference>
<dbReference type="EMBL" id="LCYC01000062">
    <property type="protein sequence ID" value="KWV70823.1"/>
    <property type="molecule type" value="Genomic_DNA"/>
</dbReference>
<protein>
    <submittedName>
        <fullName evidence="1">Uncharacterized protein</fullName>
    </submittedName>
</protein>
<reference evidence="1 3" key="1">
    <citation type="submission" date="2015-05" db="EMBL/GenBank/DDBJ databases">
        <title>A genomic and transcriptomic approach to investigate the blue pigment phenotype in Pseudomonas fluorescens.</title>
        <authorList>
            <person name="Andreani N.A."/>
            <person name="Cardazzo B."/>
        </authorList>
    </citation>
    <scope>NUCLEOTIDE SEQUENCE [LARGE SCALE GENOMIC DNA]</scope>
    <source>
        <strain evidence="1 3">Ps_40</strain>
    </source>
</reference>
<evidence type="ECO:0000313" key="3">
    <source>
        <dbReference type="Proteomes" id="UP000063434"/>
    </source>
</evidence>
<evidence type="ECO:0000313" key="1">
    <source>
        <dbReference type="EMBL" id="KWV70488.1"/>
    </source>
</evidence>
<accession>A0A109KJQ6</accession>
<evidence type="ECO:0000313" key="2">
    <source>
        <dbReference type="EMBL" id="KWV70823.1"/>
    </source>
</evidence>